<dbReference type="SUPFAM" id="SSF48403">
    <property type="entry name" value="Ankyrin repeat"/>
    <property type="match status" value="1"/>
</dbReference>
<accession>A0A3B0J0Y2</accession>
<dbReference type="CDD" id="cd06257">
    <property type="entry name" value="DnaJ"/>
    <property type="match status" value="1"/>
</dbReference>
<proteinExistence type="predicted"/>
<dbReference type="SMART" id="SM00271">
    <property type="entry name" value="DnaJ"/>
    <property type="match status" value="1"/>
</dbReference>
<dbReference type="InterPro" id="IPR036770">
    <property type="entry name" value="Ankyrin_rpt-contain_sf"/>
</dbReference>
<evidence type="ECO:0000259" key="4">
    <source>
        <dbReference type="PROSITE" id="PS50076"/>
    </source>
</evidence>
<feature type="domain" description="J" evidence="4">
    <location>
        <begin position="22"/>
        <end position="119"/>
    </location>
</feature>
<dbReference type="SUPFAM" id="SSF46565">
    <property type="entry name" value="Chaperone J-domain"/>
    <property type="match status" value="1"/>
</dbReference>
<dbReference type="Pfam" id="PF12796">
    <property type="entry name" value="Ank_2"/>
    <property type="match status" value="1"/>
</dbReference>
<evidence type="ECO:0000256" key="1">
    <source>
        <dbReference type="ARBA" id="ARBA00022737"/>
    </source>
</evidence>
<gene>
    <name evidence="5" type="primary">dnaJ_3</name>
    <name evidence="5" type="ORF">WBAF_0996</name>
</gene>
<protein>
    <submittedName>
        <fullName evidence="5">Chaperone protein DnaJ</fullName>
    </submittedName>
</protein>
<feature type="repeat" description="ANK" evidence="3">
    <location>
        <begin position="217"/>
        <end position="249"/>
    </location>
</feature>
<dbReference type="EMBL" id="OUNF01000272">
    <property type="protein sequence ID" value="SPP34185.1"/>
    <property type="molecule type" value="Genomic_DNA"/>
</dbReference>
<dbReference type="Gene3D" id="1.10.287.110">
    <property type="entry name" value="DnaJ domain"/>
    <property type="match status" value="1"/>
</dbReference>
<dbReference type="PANTHER" id="PTHR24171">
    <property type="entry name" value="ANKYRIN REPEAT DOMAIN-CONTAINING PROTEIN 39-RELATED"/>
    <property type="match status" value="1"/>
</dbReference>
<dbReference type="Gene3D" id="1.25.40.20">
    <property type="entry name" value="Ankyrin repeat-containing domain"/>
    <property type="match status" value="1"/>
</dbReference>
<dbReference type="AlphaFoldDB" id="A0A3B0J0Y2"/>
<dbReference type="Pfam" id="PF00023">
    <property type="entry name" value="Ank"/>
    <property type="match status" value="1"/>
</dbReference>
<reference evidence="5" key="1">
    <citation type="submission" date="2018-04" db="EMBL/GenBank/DDBJ databases">
        <authorList>
            <person name="Go L.Y."/>
            <person name="Mitchell J.A."/>
        </authorList>
    </citation>
    <scope>NUCLEOTIDE SEQUENCE</scope>
    <source>
        <strain evidence="5">WBAF</strain>
    </source>
</reference>
<evidence type="ECO:0000313" key="5">
    <source>
        <dbReference type="EMBL" id="SPP34185.1"/>
    </source>
</evidence>
<dbReference type="SMART" id="SM00248">
    <property type="entry name" value="ANK"/>
    <property type="match status" value="4"/>
</dbReference>
<dbReference type="InterPro" id="IPR036869">
    <property type="entry name" value="J_dom_sf"/>
</dbReference>
<evidence type="ECO:0000256" key="2">
    <source>
        <dbReference type="ARBA" id="ARBA00023043"/>
    </source>
</evidence>
<dbReference type="PROSITE" id="PS50088">
    <property type="entry name" value="ANK_REPEAT"/>
    <property type="match status" value="3"/>
</dbReference>
<dbReference type="InterPro" id="IPR001623">
    <property type="entry name" value="DnaJ_domain"/>
</dbReference>
<organism evidence="5">
    <name type="scientific">Wolbachia endosymbiont of Aleurodicus floccissimus</name>
    <dbReference type="NCBI Taxonomy" id="2152762"/>
    <lineage>
        <taxon>Bacteria</taxon>
        <taxon>Pseudomonadati</taxon>
        <taxon>Pseudomonadota</taxon>
        <taxon>Alphaproteobacteria</taxon>
        <taxon>Rickettsiales</taxon>
        <taxon>Anaplasmataceae</taxon>
        <taxon>Wolbachieae</taxon>
        <taxon>Wolbachia</taxon>
    </lineage>
</organism>
<dbReference type="Pfam" id="PF00226">
    <property type="entry name" value="DnaJ"/>
    <property type="match status" value="1"/>
</dbReference>
<evidence type="ECO:0000256" key="3">
    <source>
        <dbReference type="PROSITE-ProRule" id="PRU00023"/>
    </source>
</evidence>
<sequence length="404" mass="45976">MKFWVTFNLTYFSGEFIVSRKKASKILGFESSDEPSKQEIKIAYKKLAFQYHPDKHSGESEVVKKQNEEKFKQLGTAYEFLTKESIEEVTNLTDENLNEINSPGDLRFYLSRALYNQDIKFLEKLFSKFKSSKDGRFGDYINEELICIYFPLSLALMQAKNSRDYSILKLLLENGADPNIKLLHNEASLHYYMILDDSIIVELLLQYGADPNMVDKNGKNPLFEALLCDDDHTMEILLKYGANPNMLGKNGRGPLYQAINCDNDKREKYLELLLKYGADPNQEVNGSRVIECAPYFTNNGVMNLIKTLTLPYGSNDKVKGLMAEYGGVDRRYLRDQTILTCCCLIVASATFFSIASPLRYVPTAIFALAACFFIKNAVHAAFFAKEPSTEFTEARACPEISKRL</sequence>
<feature type="repeat" description="ANK" evidence="3">
    <location>
        <begin position="184"/>
        <end position="216"/>
    </location>
</feature>
<dbReference type="PRINTS" id="PR00625">
    <property type="entry name" value="JDOMAIN"/>
</dbReference>
<keyword evidence="2 3" id="KW-0040">ANK repeat</keyword>
<dbReference type="PROSITE" id="PS50076">
    <property type="entry name" value="DNAJ_2"/>
    <property type="match status" value="1"/>
</dbReference>
<dbReference type="InterPro" id="IPR002110">
    <property type="entry name" value="Ankyrin_rpt"/>
</dbReference>
<feature type="repeat" description="ANK" evidence="3">
    <location>
        <begin position="250"/>
        <end position="285"/>
    </location>
</feature>
<keyword evidence="1" id="KW-0677">Repeat</keyword>
<name>A0A3B0J0Y2_9RICK</name>